<evidence type="ECO:0000256" key="11">
    <source>
        <dbReference type="ARBA" id="ARBA00029362"/>
    </source>
</evidence>
<dbReference type="GO" id="GO:0004197">
    <property type="term" value="F:cysteine-type endopeptidase activity"/>
    <property type="evidence" value="ECO:0007669"/>
    <property type="project" value="TreeGrafter"/>
</dbReference>
<keyword evidence="9 12" id="KW-0072">Autophagy</keyword>
<feature type="domain" description="Peptidase C54 catalytic" evidence="14">
    <location>
        <begin position="97"/>
        <end position="416"/>
    </location>
</feature>
<reference evidence="15" key="2">
    <citation type="submission" date="2025-09" db="UniProtKB">
        <authorList>
            <consortium name="Ensembl"/>
        </authorList>
    </citation>
    <scope>IDENTIFICATION</scope>
</reference>
<gene>
    <name evidence="15" type="primary">ATG4D</name>
</gene>
<dbReference type="InterPro" id="IPR005078">
    <property type="entry name" value="Peptidase_C54"/>
</dbReference>
<evidence type="ECO:0000256" key="10">
    <source>
        <dbReference type="ARBA" id="ARBA00029289"/>
    </source>
</evidence>
<keyword evidence="6 12" id="KW-0378">Hydrolase</keyword>
<evidence type="ECO:0000256" key="1">
    <source>
        <dbReference type="ARBA" id="ARBA00004496"/>
    </source>
</evidence>
<dbReference type="GO" id="GO:0000423">
    <property type="term" value="P:mitophagy"/>
    <property type="evidence" value="ECO:0007669"/>
    <property type="project" value="TreeGrafter"/>
</dbReference>
<dbReference type="GeneTree" id="ENSGT00530000063000"/>
<keyword evidence="8 12" id="KW-0653">Protein transport</keyword>
<evidence type="ECO:0000256" key="5">
    <source>
        <dbReference type="ARBA" id="ARBA00022670"/>
    </source>
</evidence>
<evidence type="ECO:0000256" key="9">
    <source>
        <dbReference type="ARBA" id="ARBA00023006"/>
    </source>
</evidence>
<name>A0A8C5M4G7_9ANUR</name>
<dbReference type="PANTHER" id="PTHR22624">
    <property type="entry name" value="CYSTEINE PROTEASE ATG4"/>
    <property type="match status" value="1"/>
</dbReference>
<feature type="region of interest" description="Disordered" evidence="13">
    <location>
        <begin position="26"/>
        <end position="46"/>
    </location>
</feature>
<feature type="region of interest" description="Disordered" evidence="13">
    <location>
        <begin position="447"/>
        <end position="477"/>
    </location>
</feature>
<dbReference type="GO" id="GO:0035973">
    <property type="term" value="P:aggrephagy"/>
    <property type="evidence" value="ECO:0007669"/>
    <property type="project" value="TreeGrafter"/>
</dbReference>
<sequence length="477" mass="54004">MNSVSPGTSQYGSPEALRRAMGHRNLSGHADQNRTGSEAAARDGDTDEVEKIKSKLLTAWHSVKYGWAVKTKTSFSTSSPLYLLGQHYDLSFHDDIERFQKDFISRVWMTYRKDFPALEGTVFTTDCGWGCMIRSAQMLLAQGLLVHLLSRGWFWPDASYIHLVDVEPIRSSSPSNTLLFSVPSSTKYPQERAHSTRNALPHRRCVHDPHQEQMHRDILRWLSDHPEAPFGLHHMVHFGGSLGKKAGDWYGPSIVAHILRKALEKNSKVPELSVYVSQDCTVYRGDVEHLLGEDPPSGTSSVGKAVIILVPVRLGGETFNPVYKHCVKEFLQMPSCLGIIGGKPKHSLYFIGFQDSYLLYLDPHYCQPYVDTSKEDFPLESFHCNHPRKMPITRMDPSCTFAFYARHRKEFDLLCNHLAKALNSTSAEEKYPVFSISAGKAQEYSGAEGMHYAPHPPQSRTARRKMMRPNSDEFEFL</sequence>
<dbReference type="GO" id="GO:0000045">
    <property type="term" value="P:autophagosome assembly"/>
    <property type="evidence" value="ECO:0007669"/>
    <property type="project" value="TreeGrafter"/>
</dbReference>
<protein>
    <recommendedName>
        <fullName evidence="12">Cysteine protease</fullName>
        <ecNumber evidence="12">3.4.22.-</ecNumber>
    </recommendedName>
</protein>
<comment type="function">
    <text evidence="12">Cysteine protease that plays a key role in autophagy by mediating both proteolytic activation and delipidation of ATG8 family proteins.</text>
</comment>
<proteinExistence type="inferred from homology"/>
<dbReference type="Proteomes" id="UP000694569">
    <property type="component" value="Unplaced"/>
</dbReference>
<dbReference type="Ensembl" id="ENSLLET00000006813.1">
    <property type="protein sequence ID" value="ENSLLEP00000006541.1"/>
    <property type="gene ID" value="ENSLLEG00000004132.1"/>
</dbReference>
<dbReference type="Pfam" id="PF03416">
    <property type="entry name" value="Peptidase_C54"/>
    <property type="match status" value="1"/>
</dbReference>
<keyword evidence="4 12" id="KW-0963">Cytoplasm</keyword>
<keyword evidence="7" id="KW-0788">Thiol protease</keyword>
<keyword evidence="3" id="KW-0813">Transport</keyword>
<dbReference type="AlphaFoldDB" id="A0A8C5M4G7"/>
<evidence type="ECO:0000256" key="13">
    <source>
        <dbReference type="SAM" id="MobiDB-lite"/>
    </source>
</evidence>
<evidence type="ECO:0000313" key="15">
    <source>
        <dbReference type="Ensembl" id="ENSLLEP00000006541.1"/>
    </source>
</evidence>
<reference evidence="15" key="1">
    <citation type="submission" date="2025-08" db="UniProtKB">
        <authorList>
            <consortium name="Ensembl"/>
        </authorList>
    </citation>
    <scope>IDENTIFICATION</scope>
</reference>
<dbReference type="InterPro" id="IPR038765">
    <property type="entry name" value="Papain-like_cys_pep_sf"/>
</dbReference>
<comment type="subcellular location">
    <subcellularLocation>
        <location evidence="1 12">Cytoplasm</location>
    </subcellularLocation>
</comment>
<evidence type="ECO:0000256" key="12">
    <source>
        <dbReference type="RuleBase" id="RU363115"/>
    </source>
</evidence>
<comment type="catalytic activity">
    <reaction evidence="10">
        <text>[protein]-C-terminal L-amino acid-glycyl-phosphatidylserine + H2O = [protein]-C-terminal L-amino acid-glycine + a 1,2-diacyl-sn-glycero-3-phospho-L-serine</text>
        <dbReference type="Rhea" id="RHEA:67576"/>
        <dbReference type="Rhea" id="RHEA-COMP:17324"/>
        <dbReference type="Rhea" id="RHEA-COMP:17326"/>
        <dbReference type="ChEBI" id="CHEBI:15377"/>
        <dbReference type="ChEBI" id="CHEBI:57262"/>
        <dbReference type="ChEBI" id="CHEBI:172940"/>
        <dbReference type="ChEBI" id="CHEBI:172942"/>
    </reaction>
    <physiologicalReaction direction="left-to-right" evidence="10">
        <dbReference type="Rhea" id="RHEA:67577"/>
    </physiologicalReaction>
</comment>
<comment type="similarity">
    <text evidence="2 12">Belongs to the peptidase C54 family.</text>
</comment>
<evidence type="ECO:0000259" key="14">
    <source>
        <dbReference type="Pfam" id="PF03416"/>
    </source>
</evidence>
<dbReference type="PANTHER" id="PTHR22624:SF36">
    <property type="entry name" value="CYSTEINE PROTEASE ATG4D"/>
    <property type="match status" value="1"/>
</dbReference>
<accession>A0A8C5M4G7</accession>
<comment type="catalytic activity">
    <reaction evidence="11">
        <text>[protein]-C-terminal L-amino acid-glycyl-phosphatidylethanolamide + H2O = [protein]-C-terminal L-amino acid-glycine + a 1,2-diacyl-sn-glycero-3-phosphoethanolamine</text>
        <dbReference type="Rhea" id="RHEA:67548"/>
        <dbReference type="Rhea" id="RHEA-COMP:17323"/>
        <dbReference type="Rhea" id="RHEA-COMP:17324"/>
        <dbReference type="ChEBI" id="CHEBI:15377"/>
        <dbReference type="ChEBI" id="CHEBI:64612"/>
        <dbReference type="ChEBI" id="CHEBI:172940"/>
        <dbReference type="ChEBI" id="CHEBI:172941"/>
    </reaction>
    <physiologicalReaction direction="left-to-right" evidence="11">
        <dbReference type="Rhea" id="RHEA:67549"/>
    </physiologicalReaction>
</comment>
<evidence type="ECO:0000256" key="2">
    <source>
        <dbReference type="ARBA" id="ARBA00010958"/>
    </source>
</evidence>
<dbReference type="InterPro" id="IPR046792">
    <property type="entry name" value="Peptidase_C54_cat"/>
</dbReference>
<dbReference type="EC" id="3.4.22.-" evidence="12"/>
<keyword evidence="16" id="KW-1185">Reference proteome</keyword>
<evidence type="ECO:0000256" key="4">
    <source>
        <dbReference type="ARBA" id="ARBA00022490"/>
    </source>
</evidence>
<organism evidence="15 16">
    <name type="scientific">Leptobrachium leishanense</name>
    <name type="common">Leishan spiny toad</name>
    <dbReference type="NCBI Taxonomy" id="445787"/>
    <lineage>
        <taxon>Eukaryota</taxon>
        <taxon>Metazoa</taxon>
        <taxon>Chordata</taxon>
        <taxon>Craniata</taxon>
        <taxon>Vertebrata</taxon>
        <taxon>Euteleostomi</taxon>
        <taxon>Amphibia</taxon>
        <taxon>Batrachia</taxon>
        <taxon>Anura</taxon>
        <taxon>Pelobatoidea</taxon>
        <taxon>Megophryidae</taxon>
        <taxon>Leptobrachium</taxon>
    </lineage>
</organism>
<evidence type="ECO:0000256" key="6">
    <source>
        <dbReference type="ARBA" id="ARBA00022801"/>
    </source>
</evidence>
<dbReference type="GO" id="GO:0016485">
    <property type="term" value="P:protein processing"/>
    <property type="evidence" value="ECO:0007669"/>
    <property type="project" value="TreeGrafter"/>
</dbReference>
<dbReference type="GO" id="GO:0005737">
    <property type="term" value="C:cytoplasm"/>
    <property type="evidence" value="ECO:0007669"/>
    <property type="project" value="UniProtKB-SubCell"/>
</dbReference>
<keyword evidence="5 12" id="KW-0645">Protease</keyword>
<evidence type="ECO:0000256" key="8">
    <source>
        <dbReference type="ARBA" id="ARBA00022927"/>
    </source>
</evidence>
<evidence type="ECO:0000256" key="7">
    <source>
        <dbReference type="ARBA" id="ARBA00022807"/>
    </source>
</evidence>
<dbReference type="GO" id="GO:0034727">
    <property type="term" value="P:piecemeal microautophagy of the nucleus"/>
    <property type="evidence" value="ECO:0007669"/>
    <property type="project" value="TreeGrafter"/>
</dbReference>
<dbReference type="SUPFAM" id="SSF54001">
    <property type="entry name" value="Cysteine proteinases"/>
    <property type="match status" value="1"/>
</dbReference>
<evidence type="ECO:0000313" key="16">
    <source>
        <dbReference type="Proteomes" id="UP000694569"/>
    </source>
</evidence>
<dbReference type="GO" id="GO:0019786">
    <property type="term" value="F:protein-phosphatidylethanolamide deconjugating activity"/>
    <property type="evidence" value="ECO:0007669"/>
    <property type="project" value="InterPro"/>
</dbReference>
<evidence type="ECO:0000256" key="3">
    <source>
        <dbReference type="ARBA" id="ARBA00022448"/>
    </source>
</evidence>
<dbReference type="GO" id="GO:0015031">
    <property type="term" value="P:protein transport"/>
    <property type="evidence" value="ECO:0007669"/>
    <property type="project" value="UniProtKB-KW"/>
</dbReference>
<dbReference type="OrthoDB" id="2960936at2759"/>